<name>A0A975K1M6_9MYCO</name>
<evidence type="ECO:0000313" key="2">
    <source>
        <dbReference type="Proteomes" id="UP000682202"/>
    </source>
</evidence>
<reference evidence="1" key="1">
    <citation type="submission" date="2019-12" db="EMBL/GenBank/DDBJ databases">
        <title>Mycobacterium spongiae sp. nov.</title>
        <authorList>
            <person name="Stinear T."/>
        </authorList>
    </citation>
    <scope>NUCLEOTIDE SEQUENCE</scope>
    <source>
        <strain evidence="1">FSD4b-SM</strain>
    </source>
</reference>
<evidence type="ECO:0000313" key="1">
    <source>
        <dbReference type="EMBL" id="QUR69726.1"/>
    </source>
</evidence>
<proteinExistence type="predicted"/>
<dbReference type="KEGG" id="mspg:F6B93_10385"/>
<keyword evidence="2" id="KW-1185">Reference proteome</keyword>
<sequence length="63" mass="6445">MTSQASAAAVKAGHAAITFAMDSLSVRVRASATKVVAADDHYLANEARSAAELAAVTDLGTRR</sequence>
<accession>A0A975K1M6</accession>
<dbReference type="EMBL" id="CP046600">
    <property type="protein sequence ID" value="QUR69726.1"/>
    <property type="molecule type" value="Genomic_DNA"/>
</dbReference>
<dbReference type="Proteomes" id="UP000682202">
    <property type="component" value="Chromosome"/>
</dbReference>
<gene>
    <name evidence="1" type="ORF">F6B93_10385</name>
</gene>
<organism evidence="1 2">
    <name type="scientific">Mycobacterium spongiae</name>
    <dbReference type="NCBI Taxonomy" id="886343"/>
    <lineage>
        <taxon>Bacteria</taxon>
        <taxon>Bacillati</taxon>
        <taxon>Actinomycetota</taxon>
        <taxon>Actinomycetes</taxon>
        <taxon>Mycobacteriales</taxon>
        <taxon>Mycobacteriaceae</taxon>
        <taxon>Mycobacterium</taxon>
    </lineage>
</organism>
<dbReference type="AlphaFoldDB" id="A0A975K1M6"/>
<protein>
    <submittedName>
        <fullName evidence="1">Uncharacterized protein</fullName>
    </submittedName>
</protein>